<dbReference type="PANTHER" id="PTHR11079:SF202">
    <property type="entry name" value="TRNA-SPECIFIC ADENOSINE DEAMINASE"/>
    <property type="match status" value="1"/>
</dbReference>
<keyword evidence="6 8" id="KW-0862">Zinc</keyword>
<dbReference type="Proteomes" id="UP000011541">
    <property type="component" value="Chromosome"/>
</dbReference>
<name>M1LYQ9_9PROT</name>
<evidence type="ECO:0000259" key="9">
    <source>
        <dbReference type="PROSITE" id="PS51747"/>
    </source>
</evidence>
<comment type="similarity">
    <text evidence="1">Belongs to the cytidine and deoxycytidylate deaminase family. ADAT2 subfamily.</text>
</comment>
<dbReference type="AlphaFoldDB" id="M1LYQ9"/>
<dbReference type="EC" id="3.5.4.33" evidence="8"/>
<sequence>MLNDFDKSMLSLALAQAEMAYCKGEVPVGAVIVNNYNVPVSFGYNRTITDKDPTAHAEIIAIRILANKLSNYRLNGMSMYVTLEPCVMCMGAIFNSRLSKVIYGAKDFKTGSCGGVLDITTIKKINHHTTVFDGSLLIDCSQIMKNFFYDLRRKKKINHK</sequence>
<accession>M1LYQ9</accession>
<dbReference type="eggNOG" id="COG0590">
    <property type="taxonomic scope" value="Bacteria"/>
</dbReference>
<evidence type="ECO:0000256" key="5">
    <source>
        <dbReference type="ARBA" id="ARBA00022801"/>
    </source>
</evidence>
<dbReference type="InterPro" id="IPR002125">
    <property type="entry name" value="CMP_dCMP_dom"/>
</dbReference>
<evidence type="ECO:0000256" key="6">
    <source>
        <dbReference type="ARBA" id="ARBA00022833"/>
    </source>
</evidence>
<comment type="cofactor">
    <cofactor evidence="8">
        <name>Zn(2+)</name>
        <dbReference type="ChEBI" id="CHEBI:29105"/>
    </cofactor>
    <text evidence="8">Binds 1 zinc ion per subunit.</text>
</comment>
<gene>
    <name evidence="8" type="primary">tadA</name>
    <name evidence="10" type="ORF">CONE_0482</name>
</gene>
<keyword evidence="5 8" id="KW-0378">Hydrolase</keyword>
<keyword evidence="3 8" id="KW-0819">tRNA processing</keyword>
<dbReference type="InterPro" id="IPR028883">
    <property type="entry name" value="tRNA_aden_deaminase"/>
</dbReference>
<dbReference type="GO" id="GO:0008270">
    <property type="term" value="F:zinc ion binding"/>
    <property type="evidence" value="ECO:0007669"/>
    <property type="project" value="UniProtKB-UniRule"/>
</dbReference>
<dbReference type="GO" id="GO:0052717">
    <property type="term" value="F:tRNA-specific adenosine-34 deaminase activity"/>
    <property type="evidence" value="ECO:0007669"/>
    <property type="project" value="UniProtKB-UniRule"/>
</dbReference>
<dbReference type="HOGENOM" id="CLU_025810_3_0_4"/>
<dbReference type="InterPro" id="IPR016193">
    <property type="entry name" value="Cytidine_deaminase-like"/>
</dbReference>
<feature type="binding site" evidence="8">
    <location>
        <position position="86"/>
    </location>
    <ligand>
        <name>Zn(2+)</name>
        <dbReference type="ChEBI" id="CHEBI:29105"/>
        <note>catalytic</note>
    </ligand>
</feature>
<proteinExistence type="inferred from homology"/>
<protein>
    <recommendedName>
        <fullName evidence="8">tRNA-specific adenosine deaminase</fullName>
        <ecNumber evidence="8">3.5.4.33</ecNumber>
    </recommendedName>
</protein>
<dbReference type="STRING" id="1208920.CONE_0482"/>
<dbReference type="NCBIfam" id="NF008113">
    <property type="entry name" value="PRK10860.1"/>
    <property type="match status" value="1"/>
</dbReference>
<dbReference type="GO" id="GO:0002100">
    <property type="term" value="P:tRNA wobble adenosine to inosine editing"/>
    <property type="evidence" value="ECO:0007669"/>
    <property type="project" value="UniProtKB-UniRule"/>
</dbReference>
<dbReference type="Pfam" id="PF00383">
    <property type="entry name" value="dCMP_cyt_deam_1"/>
    <property type="match status" value="1"/>
</dbReference>
<evidence type="ECO:0000256" key="1">
    <source>
        <dbReference type="ARBA" id="ARBA00010669"/>
    </source>
</evidence>
<dbReference type="SUPFAM" id="SSF53927">
    <property type="entry name" value="Cytidine deaminase-like"/>
    <property type="match status" value="1"/>
</dbReference>
<keyword evidence="11" id="KW-1185">Reference proteome</keyword>
<comment type="catalytic activity">
    <reaction evidence="7 8">
        <text>adenosine(34) in tRNA + H2O + H(+) = inosine(34) in tRNA + NH4(+)</text>
        <dbReference type="Rhea" id="RHEA:43168"/>
        <dbReference type="Rhea" id="RHEA-COMP:10373"/>
        <dbReference type="Rhea" id="RHEA-COMP:10374"/>
        <dbReference type="ChEBI" id="CHEBI:15377"/>
        <dbReference type="ChEBI" id="CHEBI:15378"/>
        <dbReference type="ChEBI" id="CHEBI:28938"/>
        <dbReference type="ChEBI" id="CHEBI:74411"/>
        <dbReference type="ChEBI" id="CHEBI:82852"/>
        <dbReference type="EC" id="3.5.4.33"/>
    </reaction>
</comment>
<comment type="subunit">
    <text evidence="2 8">Homodimer.</text>
</comment>
<keyword evidence="4 8" id="KW-0479">Metal-binding</keyword>
<dbReference type="EMBL" id="CP003805">
    <property type="protein sequence ID" value="AGF48264.1"/>
    <property type="molecule type" value="Genomic_DNA"/>
</dbReference>
<feature type="active site" description="Proton donor" evidence="8">
    <location>
        <position position="58"/>
    </location>
</feature>
<reference evidence="10 11" key="1">
    <citation type="journal article" date="2013" name="Genome Biol. Evol.">
        <title>Genome evolution and phylogenomic analysis of candidatus kinetoplastibacterium, the betaproteobacterial endosymbionts of strigomonas and angomonas.</title>
        <authorList>
            <person name="Alves J.M."/>
            <person name="Serrano M.G."/>
            <person name="Maia da Silva F."/>
            <person name="Voegtly L.J."/>
            <person name="Matveyev A.V."/>
            <person name="Teixeira M.M."/>
            <person name="Camargo E.P."/>
            <person name="Buck G.A."/>
        </authorList>
    </citation>
    <scope>NUCLEOTIDE SEQUENCE [LARGE SCALE GENOMIC DNA]</scope>
    <source>
        <strain evidence="10 11">TCC290E</strain>
    </source>
</reference>
<dbReference type="HAMAP" id="MF_00972">
    <property type="entry name" value="tRNA_aden_deaminase"/>
    <property type="match status" value="1"/>
</dbReference>
<dbReference type="PATRIC" id="fig|1208920.3.peg.248"/>
<evidence type="ECO:0000313" key="10">
    <source>
        <dbReference type="EMBL" id="AGF48264.1"/>
    </source>
</evidence>
<evidence type="ECO:0000256" key="7">
    <source>
        <dbReference type="ARBA" id="ARBA00048045"/>
    </source>
</evidence>
<organism evidence="10 11">
    <name type="scientific">Candidatus Kinetoplastidibacterium stringomonadis TCC290E</name>
    <dbReference type="NCBI Taxonomy" id="1208920"/>
    <lineage>
        <taxon>Bacteria</taxon>
        <taxon>Pseudomonadati</taxon>
        <taxon>Pseudomonadota</taxon>
        <taxon>Betaproteobacteria</taxon>
        <taxon>Candidatus Kinetoplastidibacterium</taxon>
    </lineage>
</organism>
<dbReference type="Gene3D" id="3.40.140.10">
    <property type="entry name" value="Cytidine Deaminase, domain 2"/>
    <property type="match status" value="1"/>
</dbReference>
<dbReference type="KEGG" id="kon:CONE_0482"/>
<evidence type="ECO:0000256" key="2">
    <source>
        <dbReference type="ARBA" id="ARBA00011738"/>
    </source>
</evidence>
<dbReference type="InterPro" id="IPR016192">
    <property type="entry name" value="APOBEC/CMP_deaminase_Zn-bd"/>
</dbReference>
<evidence type="ECO:0000256" key="4">
    <source>
        <dbReference type="ARBA" id="ARBA00022723"/>
    </source>
</evidence>
<feature type="domain" description="CMP/dCMP-type deaminase" evidence="9">
    <location>
        <begin position="4"/>
        <end position="117"/>
    </location>
</feature>
<evidence type="ECO:0000313" key="11">
    <source>
        <dbReference type="Proteomes" id="UP000011541"/>
    </source>
</evidence>
<dbReference type="CDD" id="cd01285">
    <property type="entry name" value="nucleoside_deaminase"/>
    <property type="match status" value="1"/>
</dbReference>
<dbReference type="PROSITE" id="PS51747">
    <property type="entry name" value="CYT_DCMP_DEAMINASES_2"/>
    <property type="match status" value="1"/>
</dbReference>
<dbReference type="PANTHER" id="PTHR11079">
    <property type="entry name" value="CYTOSINE DEAMINASE FAMILY MEMBER"/>
    <property type="match status" value="1"/>
</dbReference>
<dbReference type="PROSITE" id="PS00903">
    <property type="entry name" value="CYT_DCMP_DEAMINASES_1"/>
    <property type="match status" value="1"/>
</dbReference>
<evidence type="ECO:0000256" key="8">
    <source>
        <dbReference type="HAMAP-Rule" id="MF_00972"/>
    </source>
</evidence>
<evidence type="ECO:0000256" key="3">
    <source>
        <dbReference type="ARBA" id="ARBA00022694"/>
    </source>
</evidence>
<comment type="function">
    <text evidence="8">Catalyzes the deamination of adenosine to inosine at the wobble position 34 of tRNA(Arg2).</text>
</comment>
<feature type="binding site" evidence="8">
    <location>
        <position position="89"/>
    </location>
    <ligand>
        <name>Zn(2+)</name>
        <dbReference type="ChEBI" id="CHEBI:29105"/>
        <note>catalytic</note>
    </ligand>
</feature>
<feature type="binding site" evidence="8">
    <location>
        <position position="56"/>
    </location>
    <ligand>
        <name>Zn(2+)</name>
        <dbReference type="ChEBI" id="CHEBI:29105"/>
        <note>catalytic</note>
    </ligand>
</feature>